<proteinExistence type="predicted"/>
<dbReference type="Proteomes" id="UP000819052">
    <property type="component" value="Unassembled WGS sequence"/>
</dbReference>
<protein>
    <recommendedName>
        <fullName evidence="3">Leucine-rich repeat domain-containing protein</fullName>
    </recommendedName>
</protein>
<dbReference type="RefSeq" id="WP_167078899.1">
    <property type="nucleotide sequence ID" value="NZ_VVIW01000015.1"/>
</dbReference>
<sequence>MHDIAAKLEQLKEAIYTDFPAEVGPPVVQTQFGMTTNFFRNGPKRKVAVFTNDGIDFQYDDNAREGDDSKLEVAMFKAFNVVLEQAERVLGAPLGHRPLDWSSVMDVEEYDDDFEGESCDDTAWTPEYDQGALLACDEDRTRFWCMNGRYIFLQGGYITGDNDIVGYVAMTITPKLGDAEPAGEWPLVTGHLILSDGKPYLTVDENAQADPATIQDLVVYWQGAAPLPALLHQLPKLEALNLSAVGLPDLQFPLDAFPHLRKILIDGDRRSDDANSHPALRCVKDLITQALVQVTTLDIRGFGSNKGDRLALADLRGIGRWRSLTSLRLTYNQFAFTQAEFDAFIDELRQLPLERLELIGNESMAAPVPNHSGRTYFDLIREALPAVWVSTAFS</sequence>
<evidence type="ECO:0000313" key="2">
    <source>
        <dbReference type="Proteomes" id="UP000819052"/>
    </source>
</evidence>
<comment type="caution">
    <text evidence="1">The sequence shown here is derived from an EMBL/GenBank/DDBJ whole genome shotgun (WGS) entry which is preliminary data.</text>
</comment>
<evidence type="ECO:0008006" key="3">
    <source>
        <dbReference type="Google" id="ProtNLM"/>
    </source>
</evidence>
<organism evidence="1 2">
    <name type="scientific">Massilia aquatica</name>
    <dbReference type="NCBI Taxonomy" id="2609000"/>
    <lineage>
        <taxon>Bacteria</taxon>
        <taxon>Pseudomonadati</taxon>
        <taxon>Pseudomonadota</taxon>
        <taxon>Betaproteobacteria</taxon>
        <taxon>Burkholderiales</taxon>
        <taxon>Oxalobacteraceae</taxon>
        <taxon>Telluria group</taxon>
        <taxon>Massilia</taxon>
    </lineage>
</organism>
<keyword evidence="2" id="KW-1185">Reference proteome</keyword>
<reference evidence="1 2" key="1">
    <citation type="submission" date="2019-09" db="EMBL/GenBank/DDBJ databases">
        <title>Taxonomy of Antarctic Massilia spp.: description of Massilia rubra sp. nov., Massilia aquatica sp. nov., Massilia mucilaginosa sp. nov., Massilia frigida sp. nov. isolated from streams, lakes and regoliths.</title>
        <authorList>
            <person name="Holochova P."/>
            <person name="Sedlacek I."/>
            <person name="Kralova S."/>
            <person name="Maslanova I."/>
            <person name="Busse H.-J."/>
            <person name="Stankova E."/>
            <person name="Vrbovska V."/>
            <person name="Kovarovic V."/>
            <person name="Bartak M."/>
            <person name="Svec P."/>
            <person name="Pantucek R."/>
        </authorList>
    </citation>
    <scope>NUCLEOTIDE SEQUENCE [LARGE SCALE GENOMIC DNA]</scope>
    <source>
        <strain evidence="1 2">CCM 8693</strain>
    </source>
</reference>
<name>A0ABX0MD70_9BURK</name>
<dbReference type="Gene3D" id="3.80.10.10">
    <property type="entry name" value="Ribonuclease Inhibitor"/>
    <property type="match status" value="1"/>
</dbReference>
<dbReference type="SUPFAM" id="SSF52047">
    <property type="entry name" value="RNI-like"/>
    <property type="match status" value="1"/>
</dbReference>
<gene>
    <name evidence="1" type="ORF">F1609_22435</name>
</gene>
<dbReference type="EMBL" id="VVIW01000015">
    <property type="protein sequence ID" value="NHZ42910.1"/>
    <property type="molecule type" value="Genomic_DNA"/>
</dbReference>
<dbReference type="InterPro" id="IPR032675">
    <property type="entry name" value="LRR_dom_sf"/>
</dbReference>
<evidence type="ECO:0000313" key="1">
    <source>
        <dbReference type="EMBL" id="NHZ42910.1"/>
    </source>
</evidence>
<accession>A0ABX0MD70</accession>